<keyword evidence="3 9" id="KW-0812">Transmembrane</keyword>
<feature type="transmembrane region" description="Helical" evidence="9">
    <location>
        <begin position="347"/>
        <end position="371"/>
    </location>
</feature>
<dbReference type="FunFam" id="3.40.50.1000:FF:000083">
    <property type="entry name" value="Sodium/potassium-transporting ATPase subunit alpha"/>
    <property type="match status" value="1"/>
</dbReference>
<dbReference type="SFLD" id="SFLDG00002">
    <property type="entry name" value="C1.7:_P-type_atpase_like"/>
    <property type="match status" value="1"/>
</dbReference>
<dbReference type="Pfam" id="PF00690">
    <property type="entry name" value="Cation_ATPase_N"/>
    <property type="match status" value="1"/>
</dbReference>
<dbReference type="InterPro" id="IPR006068">
    <property type="entry name" value="ATPase_P-typ_cation-transptr_C"/>
</dbReference>
<dbReference type="Gene3D" id="1.20.1110.10">
    <property type="entry name" value="Calcium-transporting ATPase, transmembrane domain"/>
    <property type="match status" value="1"/>
</dbReference>
<dbReference type="GeneID" id="36518012"/>
<dbReference type="GO" id="GO:0005886">
    <property type="term" value="C:plasma membrane"/>
    <property type="evidence" value="ECO:0007669"/>
    <property type="project" value="UniProtKB-SubCell"/>
</dbReference>
<dbReference type="SUPFAM" id="SSF81665">
    <property type="entry name" value="Calcium ATPase, transmembrane domain M"/>
    <property type="match status" value="1"/>
</dbReference>
<dbReference type="Gene3D" id="3.40.1110.10">
    <property type="entry name" value="Calcium-transporting ATPase, cytoplasmic domain N"/>
    <property type="match status" value="1"/>
</dbReference>
<dbReference type="InterPro" id="IPR001757">
    <property type="entry name" value="P_typ_ATPase"/>
</dbReference>
<dbReference type="PANTHER" id="PTHR43294:SF21">
    <property type="entry name" value="CATION TRANSPORTING ATPASE"/>
    <property type="match status" value="1"/>
</dbReference>
<dbReference type="GO" id="GO:0005524">
    <property type="term" value="F:ATP binding"/>
    <property type="evidence" value="ECO:0007669"/>
    <property type="project" value="UniProtKB-KW"/>
</dbReference>
<gene>
    <name evidence="11" type="ORF">B9G98_04264</name>
</gene>
<dbReference type="GO" id="GO:1902600">
    <property type="term" value="P:proton transmembrane transport"/>
    <property type="evidence" value="ECO:0007669"/>
    <property type="project" value="TreeGrafter"/>
</dbReference>
<dbReference type="InterPro" id="IPR044492">
    <property type="entry name" value="P_typ_ATPase_HD_dom"/>
</dbReference>
<dbReference type="Gene3D" id="2.70.150.10">
    <property type="entry name" value="Calcium-transporting ATPase, cytoplasmic transduction domain A"/>
    <property type="match status" value="1"/>
</dbReference>
<evidence type="ECO:0000256" key="4">
    <source>
        <dbReference type="ARBA" id="ARBA00022741"/>
    </source>
</evidence>
<keyword evidence="6" id="KW-1278">Translocase</keyword>
<dbReference type="EMBL" id="NDIQ01000022">
    <property type="protein sequence ID" value="PRT56644.1"/>
    <property type="molecule type" value="Genomic_DNA"/>
</dbReference>
<dbReference type="InterPro" id="IPR023299">
    <property type="entry name" value="ATPase_P-typ_cyto_dom_N"/>
</dbReference>
<feature type="transmembrane region" description="Helical" evidence="9">
    <location>
        <begin position="917"/>
        <end position="942"/>
    </location>
</feature>
<dbReference type="Proteomes" id="UP000238350">
    <property type="component" value="Unassembled WGS sequence"/>
</dbReference>
<keyword evidence="7 9" id="KW-1133">Transmembrane helix</keyword>
<keyword evidence="8 9" id="KW-0472">Membrane</keyword>
<dbReference type="GO" id="GO:0005391">
    <property type="term" value="F:P-type sodium:potassium-exchanging transporter activity"/>
    <property type="evidence" value="ECO:0007669"/>
    <property type="project" value="TreeGrafter"/>
</dbReference>
<dbReference type="Pfam" id="PF00689">
    <property type="entry name" value="Cation_ATPase_C"/>
    <property type="match status" value="1"/>
</dbReference>
<dbReference type="OrthoDB" id="158672at2759"/>
<organism evidence="11 12">
    <name type="scientific">Wickerhamiella sorbophila</name>
    <dbReference type="NCBI Taxonomy" id="45607"/>
    <lineage>
        <taxon>Eukaryota</taxon>
        <taxon>Fungi</taxon>
        <taxon>Dikarya</taxon>
        <taxon>Ascomycota</taxon>
        <taxon>Saccharomycotina</taxon>
        <taxon>Dipodascomycetes</taxon>
        <taxon>Dipodascales</taxon>
        <taxon>Trichomonascaceae</taxon>
        <taxon>Wickerhamiella</taxon>
    </lineage>
</organism>
<dbReference type="PANTHER" id="PTHR43294">
    <property type="entry name" value="SODIUM/POTASSIUM-TRANSPORTING ATPASE SUBUNIT ALPHA"/>
    <property type="match status" value="1"/>
</dbReference>
<protein>
    <submittedName>
        <fullName evidence="11">Sodium/potassium-transporting ATPase subunit alpha-1</fullName>
    </submittedName>
</protein>
<feature type="transmembrane region" description="Helical" evidence="9">
    <location>
        <begin position="1052"/>
        <end position="1068"/>
    </location>
</feature>
<comment type="subcellular location">
    <subcellularLocation>
        <location evidence="1">Cell membrane</location>
        <topology evidence="1">Multi-pass membrane protein</topology>
    </subcellularLocation>
</comment>
<dbReference type="InterPro" id="IPR036412">
    <property type="entry name" value="HAD-like_sf"/>
</dbReference>
<evidence type="ECO:0000256" key="2">
    <source>
        <dbReference type="ARBA" id="ARBA00022475"/>
    </source>
</evidence>
<evidence type="ECO:0000256" key="5">
    <source>
        <dbReference type="ARBA" id="ARBA00022840"/>
    </source>
</evidence>
<dbReference type="GO" id="GO:0006883">
    <property type="term" value="P:intracellular sodium ion homeostasis"/>
    <property type="evidence" value="ECO:0007669"/>
    <property type="project" value="TreeGrafter"/>
</dbReference>
<dbReference type="GO" id="GO:0036376">
    <property type="term" value="P:sodium ion export across plasma membrane"/>
    <property type="evidence" value="ECO:0007669"/>
    <property type="project" value="TreeGrafter"/>
</dbReference>
<keyword evidence="4" id="KW-0547">Nucleotide-binding</keyword>
<evidence type="ECO:0000313" key="12">
    <source>
        <dbReference type="Proteomes" id="UP000238350"/>
    </source>
</evidence>
<dbReference type="STRING" id="45607.A0A2T0FNS9"/>
<comment type="caution">
    <text evidence="11">The sequence shown here is derived from an EMBL/GenBank/DDBJ whole genome shotgun (WGS) entry which is preliminary data.</text>
</comment>
<dbReference type="InterPro" id="IPR023298">
    <property type="entry name" value="ATPase_P-typ_TM_dom_sf"/>
</dbReference>
<evidence type="ECO:0000256" key="7">
    <source>
        <dbReference type="ARBA" id="ARBA00022989"/>
    </source>
</evidence>
<evidence type="ECO:0000256" key="9">
    <source>
        <dbReference type="SAM" id="Phobius"/>
    </source>
</evidence>
<dbReference type="GO" id="GO:1990573">
    <property type="term" value="P:potassium ion import across plasma membrane"/>
    <property type="evidence" value="ECO:0007669"/>
    <property type="project" value="TreeGrafter"/>
</dbReference>
<dbReference type="GO" id="GO:0016887">
    <property type="term" value="F:ATP hydrolysis activity"/>
    <property type="evidence" value="ECO:0007669"/>
    <property type="project" value="InterPro"/>
</dbReference>
<dbReference type="PROSITE" id="PS00154">
    <property type="entry name" value="ATPASE_E1_E2"/>
    <property type="match status" value="1"/>
</dbReference>
<sequence>MSDSSSFDEVKKERTIVFHETPRRPSNGVGFSRTDTIVSRLSRSSHLSELSGVSGRVMDPSVAMPVTYQSVSYTVEASQEKGKPATVPTANDKTVEAVAALEWHTLSVSQVFDKLESSELGLSQKQIKEKQSQFGRNVLSKAPRHTLRKIFWYFFGGFGTILFTGGILVMISWRPLGDPPAQSNLALSIVLFCVFLIQAAFNAWQDYSSSRVMSSITGMLPEACITVRDGTQQQTEAADIVPGDIIFFKAGNKLPADVRFIEVSSDAKFDRSILTGESLPLGATVGMTDENYMETRNIGMQGTYCTSGSGKAVVVSTSDDTVFGRIAKLTSTPNKRPSPIQTQIRNFVMIILCLMLTMIAIVLIVWGAYLRSHHPEWIPTAALIVDIVSVGIAFVPEGLPVAMTSSLTICANAMKKNNILCKSLSTVETLGCVSVLLSDKTGTLTKNQMKAVNCTVGTKSINLEEAIDGAKDRENPYNNALHQLETATAICNAAEFDATTSDLDIEDRTILGDATDQACLRFSEQLGSVSYSRELWDKRFDLAFNSKNKYMLRLFSSTSREAFENTVSPEEASTCGEKSWLLVIKGAPDILLDRCSSYVTEQGAVAPLSEDSKHQLEEVKNKWSSDGKRVIAVARKILRPTDFGDPRNSEFEDEAKELASHGLCFVGFVGILDPPRVEIPGVVETLRGAGIRVMMVTGDFKLTAQAIARQCNIITADFVDNAEDLLVNTERERKALVLSGAELNDLDEGQWAVVCQYEEIVFARTTPEQKLEIVKQFQAAENIVGMTGDGVNDSPSLKQADIGIAPEVAADMALEAADMILLDDFSAIVQAVLFGRTAYDNLKKTIAYLLPAGTFSEFWPVMTNICFGLPQVLSSFLMIIICCFTDAGVGIVLAYEKPEADLLLRPPRSKKDYLVDWRLLLWSYGFMGVCETVLSFTMSYWYCQRSGLYFSDLWFKFGQVPAHMTPERYNEILKVASSIYFSNLVIMQWFVSMAARTRRMSVFTHPPLFNKNTQNWRIFVTIPFSFAIIWIFCYPKDVQQLFYSADIPVEHWFLPMALGLGLLSMDEIRKCLVRRYPNGLLAKCAW</sequence>
<name>A0A2T0FNS9_9ASCO</name>
<evidence type="ECO:0000259" key="10">
    <source>
        <dbReference type="SMART" id="SM00831"/>
    </source>
</evidence>
<dbReference type="InterPro" id="IPR059000">
    <property type="entry name" value="ATPase_P-type_domA"/>
</dbReference>
<feature type="transmembrane region" description="Helical" evidence="9">
    <location>
        <begin position="876"/>
        <end position="896"/>
    </location>
</feature>
<dbReference type="SUPFAM" id="SSF81653">
    <property type="entry name" value="Calcium ATPase, transduction domain A"/>
    <property type="match status" value="1"/>
</dbReference>
<feature type="transmembrane region" description="Helical" evidence="9">
    <location>
        <begin position="975"/>
        <end position="995"/>
    </location>
</feature>
<dbReference type="InterPro" id="IPR018303">
    <property type="entry name" value="ATPase_P-typ_P_site"/>
</dbReference>
<evidence type="ECO:0000256" key="6">
    <source>
        <dbReference type="ARBA" id="ARBA00022967"/>
    </source>
</evidence>
<feature type="transmembrane region" description="Helical" evidence="9">
    <location>
        <begin position="150"/>
        <end position="173"/>
    </location>
</feature>
<dbReference type="RefSeq" id="XP_024666589.1">
    <property type="nucleotide sequence ID" value="XM_024810821.1"/>
</dbReference>
<dbReference type="SMART" id="SM00831">
    <property type="entry name" value="Cation_ATPase_N"/>
    <property type="match status" value="1"/>
</dbReference>
<dbReference type="GO" id="GO:0030007">
    <property type="term" value="P:intracellular potassium ion homeostasis"/>
    <property type="evidence" value="ECO:0007669"/>
    <property type="project" value="TreeGrafter"/>
</dbReference>
<dbReference type="NCBIfam" id="TIGR01494">
    <property type="entry name" value="ATPase_P-type"/>
    <property type="match status" value="2"/>
</dbReference>
<keyword evidence="2" id="KW-1003">Cell membrane</keyword>
<dbReference type="InterPro" id="IPR004014">
    <property type="entry name" value="ATPase_P-typ_cation-transptr_N"/>
</dbReference>
<dbReference type="InterPro" id="IPR050510">
    <property type="entry name" value="Cation_transp_ATPase_P-type"/>
</dbReference>
<reference evidence="11 12" key="1">
    <citation type="submission" date="2017-04" db="EMBL/GenBank/DDBJ databases">
        <title>Genome sequencing of [Candida] sorbophila.</title>
        <authorList>
            <person name="Ahn J.O."/>
        </authorList>
    </citation>
    <scope>NUCLEOTIDE SEQUENCE [LARGE SCALE GENOMIC DNA]</scope>
    <source>
        <strain evidence="11 12">DS02</strain>
    </source>
</reference>
<feature type="transmembrane region" description="Helical" evidence="9">
    <location>
        <begin position="185"/>
        <end position="204"/>
    </location>
</feature>
<evidence type="ECO:0000256" key="1">
    <source>
        <dbReference type="ARBA" id="ARBA00004651"/>
    </source>
</evidence>
<evidence type="ECO:0000256" key="3">
    <source>
        <dbReference type="ARBA" id="ARBA00022692"/>
    </source>
</evidence>
<dbReference type="SUPFAM" id="SSF56784">
    <property type="entry name" value="HAD-like"/>
    <property type="match status" value="1"/>
</dbReference>
<feature type="transmembrane region" description="Helical" evidence="9">
    <location>
        <begin position="1016"/>
        <end position="1032"/>
    </location>
</feature>
<dbReference type="InterPro" id="IPR008250">
    <property type="entry name" value="ATPase_P-typ_transduc_dom_A_sf"/>
</dbReference>
<dbReference type="PRINTS" id="PR00119">
    <property type="entry name" value="CATATPASE"/>
</dbReference>
<dbReference type="SUPFAM" id="SSF81660">
    <property type="entry name" value="Metal cation-transporting ATPase, ATP-binding domain N"/>
    <property type="match status" value="1"/>
</dbReference>
<keyword evidence="5" id="KW-0067">ATP-binding</keyword>
<dbReference type="InterPro" id="IPR023214">
    <property type="entry name" value="HAD_sf"/>
</dbReference>
<dbReference type="Pfam" id="PF13246">
    <property type="entry name" value="Cation_ATPase"/>
    <property type="match status" value="1"/>
</dbReference>
<keyword evidence="12" id="KW-1185">Reference proteome</keyword>
<dbReference type="AlphaFoldDB" id="A0A2T0FNS9"/>
<evidence type="ECO:0000313" key="11">
    <source>
        <dbReference type="EMBL" id="PRT56644.1"/>
    </source>
</evidence>
<feature type="domain" description="Cation-transporting P-type ATPase N-terminal" evidence="10">
    <location>
        <begin position="102"/>
        <end position="174"/>
    </location>
</feature>
<dbReference type="Pfam" id="PF00122">
    <property type="entry name" value="E1-E2_ATPase"/>
    <property type="match status" value="1"/>
</dbReference>
<proteinExistence type="predicted"/>
<accession>A0A2T0FNS9</accession>
<evidence type="ECO:0000256" key="8">
    <source>
        <dbReference type="ARBA" id="ARBA00023136"/>
    </source>
</evidence>
<dbReference type="SFLD" id="SFLDF00027">
    <property type="entry name" value="p-type_atpase"/>
    <property type="match status" value="1"/>
</dbReference>
<dbReference type="PRINTS" id="PR00121">
    <property type="entry name" value="NAKATPASE"/>
</dbReference>
<dbReference type="Gene3D" id="3.40.50.1000">
    <property type="entry name" value="HAD superfamily/HAD-like"/>
    <property type="match status" value="1"/>
</dbReference>
<dbReference type="SFLD" id="SFLDS00003">
    <property type="entry name" value="Haloacid_Dehalogenase"/>
    <property type="match status" value="1"/>
</dbReference>